<dbReference type="Proteomes" id="UP000094412">
    <property type="component" value="Unassembled WGS sequence"/>
</dbReference>
<name>A0A1C2DSD3_9HYPH</name>
<evidence type="ECO:0000313" key="1">
    <source>
        <dbReference type="EMBL" id="OCX17535.1"/>
    </source>
</evidence>
<evidence type="ECO:0000313" key="2">
    <source>
        <dbReference type="Proteomes" id="UP000094412"/>
    </source>
</evidence>
<comment type="caution">
    <text evidence="1">The sequence shown here is derived from an EMBL/GenBank/DDBJ whole genome shotgun (WGS) entry which is preliminary data.</text>
</comment>
<proteinExistence type="predicted"/>
<dbReference type="AlphaFoldDB" id="A0A1C2DSD3"/>
<organism evidence="1 2">
    <name type="scientific">Mesorhizobium hungaricum</name>
    <dbReference type="NCBI Taxonomy" id="1566387"/>
    <lineage>
        <taxon>Bacteria</taxon>
        <taxon>Pseudomonadati</taxon>
        <taxon>Pseudomonadota</taxon>
        <taxon>Alphaproteobacteria</taxon>
        <taxon>Hyphomicrobiales</taxon>
        <taxon>Phyllobacteriaceae</taxon>
        <taxon>Mesorhizobium</taxon>
    </lineage>
</organism>
<protein>
    <submittedName>
        <fullName evidence="1">Uncharacterized protein</fullName>
    </submittedName>
</protein>
<reference evidence="1" key="1">
    <citation type="submission" date="2016-08" db="EMBL/GenBank/DDBJ databases">
        <title>Whole genome sequence of Mesorhizobium sp. strain UASWS1009 isolated from industrial sewage.</title>
        <authorList>
            <person name="Crovadore J."/>
            <person name="Calmin G."/>
            <person name="Chablais R."/>
            <person name="Cochard B."/>
            <person name="Lefort F."/>
        </authorList>
    </citation>
    <scope>NUCLEOTIDE SEQUENCE [LARGE SCALE GENOMIC DNA]</scope>
    <source>
        <strain evidence="1">UASWS1009</strain>
    </source>
</reference>
<gene>
    <name evidence="1" type="ORF">QV13_12300</name>
</gene>
<keyword evidence="2" id="KW-1185">Reference proteome</keyword>
<sequence>MFVNEDLLSERSHTHIRFASEQGLFYVKFWTSRSQFYSEAGLLIKVFGLSLIEASKFWRGRPGELHGDTLFRICRIYLEKYCYQ</sequence>
<dbReference type="EMBL" id="MDEO01000032">
    <property type="protein sequence ID" value="OCX17535.1"/>
    <property type="molecule type" value="Genomic_DNA"/>
</dbReference>
<accession>A0A1C2DSD3</accession>